<gene>
    <name evidence="5" type="ORF">BOX15_Mlig001914g1</name>
</gene>
<dbReference type="PROSITE" id="PS50021">
    <property type="entry name" value="CH"/>
    <property type="match status" value="2"/>
</dbReference>
<dbReference type="PANTHER" id="PTHR11915">
    <property type="entry name" value="SPECTRIN/FILAMIN RELATED CYTOSKELETAL PROTEIN"/>
    <property type="match status" value="1"/>
</dbReference>
<dbReference type="InterPro" id="IPR036872">
    <property type="entry name" value="CH_dom_sf"/>
</dbReference>
<protein>
    <recommendedName>
        <fullName evidence="4">Calponin-homology (CH) domain-containing protein</fullName>
    </recommendedName>
</protein>
<dbReference type="STRING" id="282301.A0A267DG62"/>
<dbReference type="Pfam" id="PF00307">
    <property type="entry name" value="CH"/>
    <property type="match status" value="2"/>
</dbReference>
<dbReference type="InterPro" id="IPR001715">
    <property type="entry name" value="CH_dom"/>
</dbReference>
<evidence type="ECO:0000313" key="6">
    <source>
        <dbReference type="Proteomes" id="UP000215902"/>
    </source>
</evidence>
<dbReference type="FunFam" id="1.10.418.10:FF:000048">
    <property type="entry name" value="Short stop, isoform B"/>
    <property type="match status" value="1"/>
</dbReference>
<reference evidence="5 6" key="1">
    <citation type="submission" date="2017-06" db="EMBL/GenBank/DDBJ databases">
        <title>A platform for efficient transgenesis in Macrostomum lignano, a flatworm model organism for stem cell research.</title>
        <authorList>
            <person name="Berezikov E."/>
        </authorList>
    </citation>
    <scope>NUCLEOTIDE SEQUENCE [LARGE SCALE GENOMIC DNA]</scope>
    <source>
        <strain evidence="5">DV1</strain>
        <tissue evidence="5">Whole organism</tissue>
    </source>
</reference>
<comment type="caution">
    <text evidence="5">The sequence shown here is derived from an EMBL/GenBank/DDBJ whole genome shotgun (WGS) entry which is preliminary data.</text>
</comment>
<keyword evidence="2" id="KW-0009">Actin-binding</keyword>
<dbReference type="Gene3D" id="1.10.418.10">
    <property type="entry name" value="Calponin-like domain"/>
    <property type="match status" value="2"/>
</dbReference>
<accession>A0A267DG62</accession>
<dbReference type="SUPFAM" id="SSF47576">
    <property type="entry name" value="Calponin-homology domain, CH-domain"/>
    <property type="match status" value="1"/>
</dbReference>
<dbReference type="SUPFAM" id="SSF46966">
    <property type="entry name" value="Spectrin repeat"/>
    <property type="match status" value="1"/>
</dbReference>
<dbReference type="Proteomes" id="UP000215902">
    <property type="component" value="Unassembled WGS sequence"/>
</dbReference>
<dbReference type="EMBL" id="NIVC01004408">
    <property type="protein sequence ID" value="PAA47562.1"/>
    <property type="molecule type" value="Genomic_DNA"/>
</dbReference>
<name>A0A267DG62_9PLAT</name>
<feature type="region of interest" description="Disordered" evidence="3">
    <location>
        <begin position="391"/>
        <end position="416"/>
    </location>
</feature>
<dbReference type="AlphaFoldDB" id="A0A267DG62"/>
<dbReference type="GO" id="GO:0003779">
    <property type="term" value="F:actin binding"/>
    <property type="evidence" value="ECO:0007669"/>
    <property type="project" value="UniProtKB-KW"/>
</dbReference>
<dbReference type="Gene3D" id="1.20.58.60">
    <property type="match status" value="2"/>
</dbReference>
<evidence type="ECO:0000256" key="2">
    <source>
        <dbReference type="ARBA" id="ARBA00023203"/>
    </source>
</evidence>
<feature type="domain" description="Calponin-homology (CH)" evidence="4">
    <location>
        <begin position="193"/>
        <end position="297"/>
    </location>
</feature>
<evidence type="ECO:0000256" key="1">
    <source>
        <dbReference type="ARBA" id="ARBA00022737"/>
    </source>
</evidence>
<feature type="region of interest" description="Disordered" evidence="3">
    <location>
        <begin position="784"/>
        <end position="904"/>
    </location>
</feature>
<keyword evidence="1" id="KW-0677">Repeat</keyword>
<feature type="compositionally biased region" description="Basic residues" evidence="3">
    <location>
        <begin position="843"/>
        <end position="854"/>
    </location>
</feature>
<organism evidence="5 6">
    <name type="scientific">Macrostomum lignano</name>
    <dbReference type="NCBI Taxonomy" id="282301"/>
    <lineage>
        <taxon>Eukaryota</taxon>
        <taxon>Metazoa</taxon>
        <taxon>Spiralia</taxon>
        <taxon>Lophotrochozoa</taxon>
        <taxon>Platyhelminthes</taxon>
        <taxon>Rhabditophora</taxon>
        <taxon>Macrostomorpha</taxon>
        <taxon>Macrostomida</taxon>
        <taxon>Macrostomidae</taxon>
        <taxon>Macrostomum</taxon>
    </lineage>
</organism>
<dbReference type="SMART" id="SM00033">
    <property type="entry name" value="CH"/>
    <property type="match status" value="2"/>
</dbReference>
<evidence type="ECO:0000256" key="3">
    <source>
        <dbReference type="SAM" id="MobiDB-lite"/>
    </source>
</evidence>
<sequence length="904" mass="100405">MNSFLFGRRKAGADPRLHESYAPLSLLKLDAADRAVILVADARDCIQKRTFTRWVNQQLKQKSTRISDLFQDLRNGFALITLLEVLSGHVLPVERGHLRFHYLQNVEIALQFLQFDGARIVNIRPDDIVDGNPKLTLGLVWVIILHYQRVRIQRRMGSFANISEILPSFSTASGSLQRQQQPQQQQQQLDDNRAVRDFLLAWCRAELAPYGLSVTNFTSCWQDGRAFVCLLHRARPDLIDPERTSRLSNAERLRLAFDINERHLGVARLLEPEDVDTPHADDLSLITYLSALYDALADRPIGRSQAGDERDGDAEEEANKREELAYREAASELSAWLQRAAKEAAAAGDPPTGLTQARVNAEAAQALLTEISERTSVQLQDLRQRYDRLSQAASAAVPQHQRRRQQQLEAGAHPDQLGRQAERCLALARDRCRSAQLHRQRLERLHRLAEAARTDIGALEARLADLGDSERHLRASLSSAAASASSSLDAMDAESAMDRLARNVSKAGEAVNRLFERIQRLRDERYGRAEQLYHSLCTAHLAYLELHRLVDSLAPRIRLLQQQHRGQQHRRLERQHYRDVTSVSRAFSDSPAFSPIRRCMGRVRERREQLDRAEAATMAAAAAAAAAQEDIAGLDELRRQVDWQREFCQSANDTVAEAAACGAIGDGLPESDRATYAALLTELEAACTDLTGAAQRRLRHLEAWLAFAESAASLLAWLDERETRVLRLQRRELRLAEVADVEAYLKGCLQRLQSTVSELEDREAKFAAAVTSGARLIRRYAAAGGRSTSGSPAAAHRPRPACAAWRSAGPPTSAWPAACSTRPKPPRPLPPTPRGEARPGQPGRHHPPTWHRISRPAARPVGRIHSQPAESGGRPAGAAGPGGWRGQLARSLRASSSPACASSF</sequence>
<keyword evidence="6" id="KW-1185">Reference proteome</keyword>
<evidence type="ECO:0000259" key="4">
    <source>
        <dbReference type="PROSITE" id="PS50021"/>
    </source>
</evidence>
<evidence type="ECO:0000313" key="5">
    <source>
        <dbReference type="EMBL" id="PAA47562.1"/>
    </source>
</evidence>
<feature type="compositionally biased region" description="Low complexity" evidence="3">
    <location>
        <begin position="886"/>
        <end position="904"/>
    </location>
</feature>
<dbReference type="CDD" id="cd21188">
    <property type="entry name" value="CH_PLEC-like_rpt1"/>
    <property type="match status" value="1"/>
</dbReference>
<dbReference type="InterPro" id="IPR001589">
    <property type="entry name" value="Actinin_actin-bd_CS"/>
</dbReference>
<feature type="compositionally biased region" description="Low complexity" evidence="3">
    <location>
        <begin position="792"/>
        <end position="806"/>
    </location>
</feature>
<proteinExistence type="predicted"/>
<feature type="domain" description="Calponin-homology (CH)" evidence="4">
    <location>
        <begin position="45"/>
        <end position="148"/>
    </location>
</feature>
<dbReference type="PROSITE" id="PS00019">
    <property type="entry name" value="ACTININ_1"/>
    <property type="match status" value="1"/>
</dbReference>
<dbReference type="PROSITE" id="PS00020">
    <property type="entry name" value="ACTININ_2"/>
    <property type="match status" value="1"/>
</dbReference>
<dbReference type="OrthoDB" id="18853at2759"/>